<name>A0A1Z2XP62_9FIRM</name>
<dbReference type="EMBL" id="CP021422">
    <property type="protein sequence ID" value="ASB40220.1"/>
    <property type="molecule type" value="Genomic_DNA"/>
</dbReference>
<dbReference type="GO" id="GO:0003677">
    <property type="term" value="F:DNA binding"/>
    <property type="evidence" value="ECO:0007669"/>
    <property type="project" value="UniProtKB-KW"/>
</dbReference>
<reference evidence="4" key="2">
    <citation type="submission" date="2017-05" db="EMBL/GenBank/DDBJ databases">
        <title>Improved OligoMM genomes.</title>
        <authorList>
            <person name="Garzetti D."/>
        </authorList>
    </citation>
    <scope>NUCLEOTIDE SEQUENCE [LARGE SCALE GENOMIC DNA]</scope>
    <source>
        <strain evidence="4">KB18</strain>
    </source>
</reference>
<evidence type="ECO:0000313" key="3">
    <source>
        <dbReference type="EMBL" id="QQR29507.1"/>
    </source>
</evidence>
<evidence type="ECO:0000313" key="2">
    <source>
        <dbReference type="EMBL" id="ASB40220.1"/>
    </source>
</evidence>
<dbReference type="AlphaFoldDB" id="A0A1Z2XP62"/>
<feature type="domain" description="PIN" evidence="1">
    <location>
        <begin position="2"/>
        <end position="116"/>
    </location>
</feature>
<keyword evidence="2" id="KW-0238">DNA-binding</keyword>
<evidence type="ECO:0000313" key="4">
    <source>
        <dbReference type="Proteomes" id="UP000196710"/>
    </source>
</evidence>
<organism evidence="3 5">
    <name type="scientific">Acutalibacter muris</name>
    <dbReference type="NCBI Taxonomy" id="1796620"/>
    <lineage>
        <taxon>Bacteria</taxon>
        <taxon>Bacillati</taxon>
        <taxon>Bacillota</taxon>
        <taxon>Clostridia</taxon>
        <taxon>Eubacteriales</taxon>
        <taxon>Acutalibacteraceae</taxon>
        <taxon>Acutalibacter</taxon>
    </lineage>
</organism>
<dbReference type="EMBL" id="CP065321">
    <property type="protein sequence ID" value="QQR29507.1"/>
    <property type="molecule type" value="Genomic_DNA"/>
</dbReference>
<dbReference type="RefSeq" id="WP_066534464.1">
    <property type="nucleotide sequence ID" value="NZ_CP021422.1"/>
</dbReference>
<evidence type="ECO:0000313" key="5">
    <source>
        <dbReference type="Proteomes" id="UP000596035"/>
    </source>
</evidence>
<dbReference type="KEGG" id="amur:ADH66_05835"/>
<dbReference type="Pfam" id="PF13470">
    <property type="entry name" value="PIN_3"/>
    <property type="match status" value="1"/>
</dbReference>
<accession>A0A1Z2XP62</accession>
<reference evidence="2" key="1">
    <citation type="journal article" date="2017" name="Genome Announc.">
        <title>High-Quality Whole-Genome Sequences of the Oligo-Mouse-Microbiota Bacterial Community.</title>
        <authorList>
            <person name="Garzetti D."/>
            <person name="Brugiroux S."/>
            <person name="Bunk B."/>
            <person name="Pukall R."/>
            <person name="McCoy K.D."/>
            <person name="Macpherson A.J."/>
            <person name="Stecher B."/>
        </authorList>
    </citation>
    <scope>NUCLEOTIDE SEQUENCE</scope>
    <source>
        <strain evidence="2">KB18</strain>
    </source>
</reference>
<dbReference type="Gene3D" id="3.40.50.1010">
    <property type="entry name" value="5'-nuclease"/>
    <property type="match status" value="1"/>
</dbReference>
<dbReference type="Proteomes" id="UP000596035">
    <property type="component" value="Chromosome"/>
</dbReference>
<dbReference type="Proteomes" id="UP000196710">
    <property type="component" value="Chromosome"/>
</dbReference>
<dbReference type="SUPFAM" id="SSF88723">
    <property type="entry name" value="PIN domain-like"/>
    <property type="match status" value="1"/>
</dbReference>
<reference evidence="3 5" key="3">
    <citation type="submission" date="2020-11" db="EMBL/GenBank/DDBJ databases">
        <title>Closed and high quality bacterial genomes of the OMM12 community.</title>
        <authorList>
            <person name="Marbouty M."/>
            <person name="Lamy-Besnier Q."/>
            <person name="Debarbieux L."/>
            <person name="Koszul R."/>
        </authorList>
    </citation>
    <scope>NUCLEOTIDE SEQUENCE [LARGE SCALE GENOMIC DNA]</scope>
    <source>
        <strain evidence="3 5">KB18</strain>
    </source>
</reference>
<dbReference type="InterPro" id="IPR002716">
    <property type="entry name" value="PIN_dom"/>
</dbReference>
<protein>
    <submittedName>
        <fullName evidence="2">DNA-binding protein</fullName>
    </submittedName>
    <submittedName>
        <fullName evidence="3">PIN domain-containing protein</fullName>
    </submittedName>
</protein>
<keyword evidence="4" id="KW-1185">Reference proteome</keyword>
<sequence>MRVLIDTNVLLDVLCEREGFAEAALHIFRLCEVSRLDGVVSALSIPNIVYIMRKELNAERTAAIIERLSLIFSIADLTAADLTQASKLSFHDFEDALQAVCAKRVKAERIITRNTRDFKASPIPAMTPTEFIWQNPIA</sequence>
<gene>
    <name evidence="2" type="ORF">ADH66_05835</name>
    <name evidence="3" type="ORF">I5Q82_15920</name>
</gene>
<dbReference type="InterPro" id="IPR029060">
    <property type="entry name" value="PIN-like_dom_sf"/>
</dbReference>
<proteinExistence type="predicted"/>
<evidence type="ECO:0000259" key="1">
    <source>
        <dbReference type="Pfam" id="PF13470"/>
    </source>
</evidence>
<dbReference type="CDD" id="cd09854">
    <property type="entry name" value="PIN_VapC-like"/>
    <property type="match status" value="1"/>
</dbReference>